<comment type="caution">
    <text evidence="4">The sequence shown here is derived from an EMBL/GenBank/DDBJ whole genome shotgun (WGS) entry which is preliminary data.</text>
</comment>
<dbReference type="Gene3D" id="2.40.128.20">
    <property type="match status" value="1"/>
</dbReference>
<name>A0A267GGW0_9PLAT</name>
<dbReference type="Proteomes" id="UP000215902">
    <property type="component" value="Unassembled WGS sequence"/>
</dbReference>
<gene>
    <name evidence="4" type="ORF">BOX15_Mlig017171g2</name>
</gene>
<evidence type="ECO:0000256" key="2">
    <source>
        <dbReference type="ARBA" id="ARBA00023121"/>
    </source>
</evidence>
<organism evidence="4 5">
    <name type="scientific">Macrostomum lignano</name>
    <dbReference type="NCBI Taxonomy" id="282301"/>
    <lineage>
        <taxon>Eukaryota</taxon>
        <taxon>Metazoa</taxon>
        <taxon>Spiralia</taxon>
        <taxon>Lophotrochozoa</taxon>
        <taxon>Platyhelminthes</taxon>
        <taxon>Rhabditophora</taxon>
        <taxon>Macrostomorpha</taxon>
        <taxon>Macrostomida</taxon>
        <taxon>Macrostomidae</taxon>
        <taxon>Macrostomum</taxon>
    </lineage>
</organism>
<protein>
    <recommendedName>
        <fullName evidence="3">Lipocalin/cytosolic fatty-acid binding domain-containing protein</fullName>
    </recommendedName>
</protein>
<dbReference type="InterPro" id="IPR000566">
    <property type="entry name" value="Lipocln_cytosolic_FA-bd_dom"/>
</dbReference>
<keyword evidence="2" id="KW-0446">Lipid-binding</keyword>
<comment type="similarity">
    <text evidence="1">Belongs to the calycin superfamily. Fatty-acid binding protein (FABP) family.</text>
</comment>
<dbReference type="AlphaFoldDB" id="A0A267GGW0"/>
<dbReference type="PANTHER" id="PTHR11955">
    <property type="entry name" value="FATTY ACID BINDING PROTEIN"/>
    <property type="match status" value="1"/>
</dbReference>
<dbReference type="InterPro" id="IPR012674">
    <property type="entry name" value="Calycin"/>
</dbReference>
<feature type="non-terminal residue" evidence="4">
    <location>
        <position position="1"/>
    </location>
</feature>
<evidence type="ECO:0000256" key="1">
    <source>
        <dbReference type="ARBA" id="ARBA00008390"/>
    </source>
</evidence>
<dbReference type="GO" id="GO:0008289">
    <property type="term" value="F:lipid binding"/>
    <property type="evidence" value="ECO:0007669"/>
    <property type="project" value="UniProtKB-KW"/>
</dbReference>
<dbReference type="Pfam" id="PF00061">
    <property type="entry name" value="Lipocalin"/>
    <property type="match status" value="1"/>
</dbReference>
<evidence type="ECO:0000313" key="5">
    <source>
        <dbReference type="Proteomes" id="UP000215902"/>
    </source>
</evidence>
<dbReference type="PRINTS" id="PR00178">
    <property type="entry name" value="FATTYACIDBP"/>
</dbReference>
<dbReference type="SUPFAM" id="SSF50814">
    <property type="entry name" value="Lipocalins"/>
    <property type="match status" value="1"/>
</dbReference>
<feature type="domain" description="Lipocalin/cytosolic fatty-acid binding" evidence="3">
    <location>
        <begin position="44"/>
        <end position="127"/>
    </location>
</feature>
<dbReference type="InterPro" id="IPR031259">
    <property type="entry name" value="ILBP"/>
</dbReference>
<evidence type="ECO:0000259" key="3">
    <source>
        <dbReference type="Pfam" id="PF00061"/>
    </source>
</evidence>
<dbReference type="EMBL" id="NIVC01000337">
    <property type="protein sequence ID" value="PAA85283.1"/>
    <property type="molecule type" value="Genomic_DNA"/>
</dbReference>
<proteinExistence type="inferred from homology"/>
<reference evidence="4 5" key="1">
    <citation type="submission" date="2017-06" db="EMBL/GenBank/DDBJ databases">
        <title>A platform for efficient transgenesis in Macrostomum lignano, a flatworm model organism for stem cell research.</title>
        <authorList>
            <person name="Berezikov E."/>
        </authorList>
    </citation>
    <scope>NUCLEOTIDE SEQUENCE [LARGE SCALE GENOMIC DNA]</scope>
    <source>
        <strain evidence="4">DV1</strain>
        <tissue evidence="4">Whole organism</tissue>
    </source>
</reference>
<accession>A0A267GGW0</accession>
<dbReference type="InterPro" id="IPR000463">
    <property type="entry name" value="Fatty_acid-bd"/>
</dbReference>
<dbReference type="CDD" id="cd00742">
    <property type="entry name" value="FABP"/>
    <property type="match status" value="1"/>
</dbReference>
<keyword evidence="5" id="KW-1185">Reference proteome</keyword>
<dbReference type="STRING" id="282301.A0A267GGW0"/>
<dbReference type="OrthoDB" id="354351at2759"/>
<evidence type="ECO:0000313" key="4">
    <source>
        <dbReference type="EMBL" id="PAA85283.1"/>
    </source>
</evidence>
<sequence>RLLKLSVLIRPGSLKTLKKAKFNGCDFLSLNFGKLSKAMEKFLGKWKSTKVENFDNFMKAMDVGFILRKAAAMATVYLDYQKADDGTWIIDWQLAFKKGQIRFQLGQEIDAVLPDDRSVRLVPDFDPATGRYSELQKGKPHDVKVERWITEDGEMQELVKIIDKDVQYTRVYERY</sequence>